<proteinExistence type="predicted"/>
<organism evidence="5 6">
    <name type="scientific">Bradyrhizobium yuanmingense</name>
    <dbReference type="NCBI Taxonomy" id="108015"/>
    <lineage>
        <taxon>Bacteria</taxon>
        <taxon>Pseudomonadati</taxon>
        <taxon>Pseudomonadota</taxon>
        <taxon>Alphaproteobacteria</taxon>
        <taxon>Hyphomicrobiales</taxon>
        <taxon>Nitrobacteraceae</taxon>
        <taxon>Bradyrhizobium</taxon>
    </lineage>
</organism>
<dbReference type="GO" id="GO:0016491">
    <property type="term" value="F:oxidoreductase activity"/>
    <property type="evidence" value="ECO:0007669"/>
    <property type="project" value="UniProtKB-KW"/>
</dbReference>
<dbReference type="SUPFAM" id="SSF56176">
    <property type="entry name" value="FAD-binding/transporter-associated domain-like"/>
    <property type="match status" value="1"/>
</dbReference>
<dbReference type="AlphaFoldDB" id="A0A0R3BUE7"/>
<dbReference type="Pfam" id="PF03450">
    <property type="entry name" value="CO_deh_flav_C"/>
    <property type="match status" value="1"/>
</dbReference>
<dbReference type="InterPro" id="IPR016166">
    <property type="entry name" value="FAD-bd_PCMH"/>
</dbReference>
<dbReference type="RefSeq" id="WP_057029890.1">
    <property type="nucleotide sequence ID" value="NZ_LJYF01000040.1"/>
</dbReference>
<dbReference type="STRING" id="108015.GA0061099_100988"/>
<dbReference type="Proteomes" id="UP000051380">
    <property type="component" value="Unassembled WGS sequence"/>
</dbReference>
<dbReference type="InterPro" id="IPR051312">
    <property type="entry name" value="Diverse_Substr_Oxidored"/>
</dbReference>
<dbReference type="InterPro" id="IPR016169">
    <property type="entry name" value="FAD-bd_PCMH_sub2"/>
</dbReference>
<dbReference type="InterPro" id="IPR036683">
    <property type="entry name" value="CO_DH_flav_C_dom_sf"/>
</dbReference>
<accession>A0A0R3BUE7</accession>
<dbReference type="PROSITE" id="PS51387">
    <property type="entry name" value="FAD_PCMH"/>
    <property type="match status" value="1"/>
</dbReference>
<dbReference type="Pfam" id="PF00941">
    <property type="entry name" value="FAD_binding_5"/>
    <property type="match status" value="1"/>
</dbReference>
<evidence type="ECO:0000256" key="3">
    <source>
        <dbReference type="ARBA" id="ARBA00023002"/>
    </source>
</evidence>
<dbReference type="OrthoDB" id="9814706at2"/>
<comment type="caution">
    <text evidence="5">The sequence shown here is derived from an EMBL/GenBank/DDBJ whole genome shotgun (WGS) entry which is preliminary data.</text>
</comment>
<name>A0A0R3BUE7_9BRAD</name>
<dbReference type="GO" id="GO:0071949">
    <property type="term" value="F:FAD binding"/>
    <property type="evidence" value="ECO:0007669"/>
    <property type="project" value="InterPro"/>
</dbReference>
<evidence type="ECO:0000313" key="5">
    <source>
        <dbReference type="EMBL" id="KRP88887.1"/>
    </source>
</evidence>
<sequence>MAVTVKTFTNASEAAGALSSDRSARYLGGGTLVMRALNEGDVSISTIVRAQDQALTRIDASSPRITLGAGVTFARVLAERDLAFLHAPARSIGGPAVRNMGTVGGNLFAPNPYGDFTVALLALDATVAVQGGFGSRDIPIEEFLQGRERQAGTLVLSVSCTRPASSEAFRYRKIARIKPKGGSVITLAAHLPVSGGRIAGARIALGSMAPTQIRARAAERALEGRSLDAATIAAAASAATEGTSPSDNALGSAWYRREIVGVHLRRLLSGQE</sequence>
<dbReference type="PANTHER" id="PTHR42659">
    <property type="entry name" value="XANTHINE DEHYDROGENASE SUBUNIT C-RELATED"/>
    <property type="match status" value="1"/>
</dbReference>
<gene>
    <name evidence="5" type="ORF">AOQ72_00445</name>
</gene>
<dbReference type="InterPro" id="IPR002346">
    <property type="entry name" value="Mopterin_DH_FAD-bd"/>
</dbReference>
<evidence type="ECO:0000256" key="2">
    <source>
        <dbReference type="ARBA" id="ARBA00022827"/>
    </source>
</evidence>
<dbReference type="Gene3D" id="3.30.465.10">
    <property type="match status" value="1"/>
</dbReference>
<evidence type="ECO:0000259" key="4">
    <source>
        <dbReference type="PROSITE" id="PS51387"/>
    </source>
</evidence>
<feature type="domain" description="FAD-binding PCMH-type" evidence="4">
    <location>
        <begin position="1"/>
        <end position="167"/>
    </location>
</feature>
<dbReference type="InterPro" id="IPR005107">
    <property type="entry name" value="CO_DH_flav_C"/>
</dbReference>
<reference evidence="5 6" key="1">
    <citation type="submission" date="2015-09" db="EMBL/GenBank/DDBJ databases">
        <title>Draft Genome Sequence of the Strain BR 3267 (Bradyrhizobium yuanmingense) recommended as inoculant for cowpea in Brazil.</title>
        <authorList>
            <person name="Simoes-Araujo J.L."/>
            <person name="Zilli J.E."/>
        </authorList>
    </citation>
    <scope>NUCLEOTIDE SEQUENCE [LARGE SCALE GENOMIC DNA]</scope>
    <source>
        <strain evidence="5 6">BR3267</strain>
    </source>
</reference>
<dbReference type="Gene3D" id="3.30.390.50">
    <property type="entry name" value="CO dehydrogenase flavoprotein, C-terminal domain"/>
    <property type="match status" value="1"/>
</dbReference>
<dbReference type="SUPFAM" id="SSF55447">
    <property type="entry name" value="CO dehydrogenase flavoprotein C-terminal domain-like"/>
    <property type="match status" value="1"/>
</dbReference>
<dbReference type="SMART" id="SM01092">
    <property type="entry name" value="CO_deh_flav_C"/>
    <property type="match status" value="1"/>
</dbReference>
<dbReference type="EMBL" id="LJYF01000040">
    <property type="protein sequence ID" value="KRP88887.1"/>
    <property type="molecule type" value="Genomic_DNA"/>
</dbReference>
<dbReference type="InterPro" id="IPR036318">
    <property type="entry name" value="FAD-bd_PCMH-like_sf"/>
</dbReference>
<evidence type="ECO:0000256" key="1">
    <source>
        <dbReference type="ARBA" id="ARBA00022630"/>
    </source>
</evidence>
<keyword evidence="3" id="KW-0560">Oxidoreductase</keyword>
<protein>
    <submittedName>
        <fullName evidence="5">Oxidoreductase</fullName>
    </submittedName>
</protein>
<evidence type="ECO:0000313" key="6">
    <source>
        <dbReference type="Proteomes" id="UP000051380"/>
    </source>
</evidence>
<keyword evidence="2" id="KW-0274">FAD</keyword>
<keyword evidence="1" id="KW-0285">Flavoprotein</keyword>
<dbReference type="PANTHER" id="PTHR42659:SF2">
    <property type="entry name" value="XANTHINE DEHYDROGENASE SUBUNIT C-RELATED"/>
    <property type="match status" value="1"/>
</dbReference>